<dbReference type="PANTHER" id="PTHR21666">
    <property type="entry name" value="PEPTIDASE-RELATED"/>
    <property type="match status" value="1"/>
</dbReference>
<reference evidence="4 6" key="2">
    <citation type="submission" date="2020-02" db="EMBL/GenBank/DDBJ databases">
        <title>Genome sequence of Parvularcula flava strain NH6-79.</title>
        <authorList>
            <person name="Abdul Karim M.H."/>
            <person name="Lam M.Q."/>
            <person name="Chen S.J."/>
            <person name="Yahya A."/>
            <person name="Shahir S."/>
            <person name="Shamsir M.S."/>
            <person name="Chong C.S."/>
        </authorList>
    </citation>
    <scope>NUCLEOTIDE SEQUENCE [LARGE SCALE GENOMIC DNA]</scope>
    <source>
        <strain evidence="4 6">NH6-79</strain>
    </source>
</reference>
<proteinExistence type="predicted"/>
<keyword evidence="1" id="KW-0732">Signal</keyword>
<protein>
    <submittedName>
        <fullName evidence="4">M23 family metallopeptidase</fullName>
    </submittedName>
</protein>
<gene>
    <name evidence="4" type="ORF">FF098_003770</name>
    <name evidence="3" type="ORF">GCM10011355_07570</name>
</gene>
<evidence type="ECO:0000313" key="3">
    <source>
        <dbReference type="EMBL" id="GGH94124.1"/>
    </source>
</evidence>
<sequence length="156" mass="16522">MMFRTLAMLVILTTLAACASGPGKRAASSFTKPVEGLQTSGFSGGGMGRRKHDGIDVSAPYGAPVVAVTDGRVIAAETYGAYGLIVRLDHGGGLRSMYAHLSVIDVRVGHEVKAGQKIGEIGTSGNATGPHLHLEMSRDGELLDPGKYFIYQEYRR</sequence>
<dbReference type="AlphaFoldDB" id="A0A8J3EQB0"/>
<dbReference type="InterPro" id="IPR050570">
    <property type="entry name" value="Cell_wall_metabolism_enzyme"/>
</dbReference>
<dbReference type="RefSeq" id="WP_155137587.1">
    <property type="nucleotide sequence ID" value="NZ_BMGZ01000001.1"/>
</dbReference>
<dbReference type="InterPro" id="IPR011055">
    <property type="entry name" value="Dup_hybrid_motif"/>
</dbReference>
<name>A0A8J3EQB0_9PROT</name>
<dbReference type="InterPro" id="IPR016047">
    <property type="entry name" value="M23ase_b-sheet_dom"/>
</dbReference>
<dbReference type="PROSITE" id="PS51257">
    <property type="entry name" value="PROKAR_LIPOPROTEIN"/>
    <property type="match status" value="1"/>
</dbReference>
<keyword evidence="6" id="KW-1185">Reference proteome</keyword>
<evidence type="ECO:0000313" key="5">
    <source>
        <dbReference type="Proteomes" id="UP000621856"/>
    </source>
</evidence>
<evidence type="ECO:0000313" key="6">
    <source>
        <dbReference type="Proteomes" id="UP000818603"/>
    </source>
</evidence>
<accession>A0A8J3EQB0</accession>
<feature type="domain" description="M23ase beta-sheet core" evidence="2">
    <location>
        <begin position="51"/>
        <end position="145"/>
    </location>
</feature>
<feature type="chain" id="PRO_5035281256" evidence="1">
    <location>
        <begin position="20"/>
        <end position="156"/>
    </location>
</feature>
<dbReference type="Proteomes" id="UP000818603">
    <property type="component" value="Unassembled WGS sequence"/>
</dbReference>
<evidence type="ECO:0000313" key="4">
    <source>
        <dbReference type="EMBL" id="NHK27021.1"/>
    </source>
</evidence>
<dbReference type="EMBL" id="VCJR02000001">
    <property type="protein sequence ID" value="NHK27021.1"/>
    <property type="molecule type" value="Genomic_DNA"/>
</dbReference>
<reference evidence="3" key="3">
    <citation type="submission" date="2020-09" db="EMBL/GenBank/DDBJ databases">
        <authorList>
            <person name="Sun Q."/>
            <person name="Zhou Y."/>
        </authorList>
    </citation>
    <scope>NUCLEOTIDE SEQUENCE</scope>
    <source>
        <strain evidence="3">CGMCC 1.14984</strain>
    </source>
</reference>
<organism evidence="3 5">
    <name type="scientific">Aquisalinus luteolus</name>
    <dbReference type="NCBI Taxonomy" id="1566827"/>
    <lineage>
        <taxon>Bacteria</taxon>
        <taxon>Pseudomonadati</taxon>
        <taxon>Pseudomonadota</taxon>
        <taxon>Alphaproteobacteria</taxon>
        <taxon>Parvularculales</taxon>
        <taxon>Parvularculaceae</taxon>
        <taxon>Aquisalinus</taxon>
    </lineage>
</organism>
<dbReference type="PANTHER" id="PTHR21666:SF270">
    <property type="entry name" value="MUREIN HYDROLASE ACTIVATOR ENVC"/>
    <property type="match status" value="1"/>
</dbReference>
<feature type="signal peptide" evidence="1">
    <location>
        <begin position="1"/>
        <end position="19"/>
    </location>
</feature>
<dbReference type="Gene3D" id="2.70.70.10">
    <property type="entry name" value="Glucose Permease (Domain IIA)"/>
    <property type="match status" value="1"/>
</dbReference>
<dbReference type="SUPFAM" id="SSF51261">
    <property type="entry name" value="Duplicated hybrid motif"/>
    <property type="match status" value="1"/>
</dbReference>
<comment type="caution">
    <text evidence="3">The sequence shown here is derived from an EMBL/GenBank/DDBJ whole genome shotgun (WGS) entry which is preliminary data.</text>
</comment>
<dbReference type="EMBL" id="BMGZ01000001">
    <property type="protein sequence ID" value="GGH94124.1"/>
    <property type="molecule type" value="Genomic_DNA"/>
</dbReference>
<evidence type="ECO:0000256" key="1">
    <source>
        <dbReference type="SAM" id="SignalP"/>
    </source>
</evidence>
<dbReference type="Pfam" id="PF01551">
    <property type="entry name" value="Peptidase_M23"/>
    <property type="match status" value="1"/>
</dbReference>
<evidence type="ECO:0000259" key="2">
    <source>
        <dbReference type="Pfam" id="PF01551"/>
    </source>
</evidence>
<dbReference type="GO" id="GO:0004222">
    <property type="term" value="F:metalloendopeptidase activity"/>
    <property type="evidence" value="ECO:0007669"/>
    <property type="project" value="TreeGrafter"/>
</dbReference>
<dbReference type="CDD" id="cd12797">
    <property type="entry name" value="M23_peptidase"/>
    <property type="match status" value="1"/>
</dbReference>
<reference evidence="3" key="1">
    <citation type="journal article" date="2014" name="Int. J. Syst. Evol. Microbiol.">
        <title>Complete genome sequence of Corynebacterium casei LMG S-19264T (=DSM 44701T), isolated from a smear-ripened cheese.</title>
        <authorList>
            <consortium name="US DOE Joint Genome Institute (JGI-PGF)"/>
            <person name="Walter F."/>
            <person name="Albersmeier A."/>
            <person name="Kalinowski J."/>
            <person name="Ruckert C."/>
        </authorList>
    </citation>
    <scope>NUCLEOTIDE SEQUENCE</scope>
    <source>
        <strain evidence="3">CGMCC 1.14984</strain>
    </source>
</reference>
<dbReference type="Proteomes" id="UP000621856">
    <property type="component" value="Unassembled WGS sequence"/>
</dbReference>